<reference evidence="3 4" key="1">
    <citation type="journal article" date="2019" name="Int. J. Syst. Evol. Microbiol.">
        <title>The Global Catalogue of Microorganisms (GCM) 10K type strain sequencing project: providing services to taxonomists for standard genome sequencing and annotation.</title>
        <authorList>
            <consortium name="The Broad Institute Genomics Platform"/>
            <consortium name="The Broad Institute Genome Sequencing Center for Infectious Disease"/>
            <person name="Wu L."/>
            <person name="Ma J."/>
        </authorList>
    </citation>
    <scope>NUCLEOTIDE SEQUENCE [LARGE SCALE GENOMIC DNA]</scope>
    <source>
        <strain evidence="3 4">JCM 16013</strain>
    </source>
</reference>
<organism evidence="3 4">
    <name type="scientific">Catenulispora subtropica</name>
    <dbReference type="NCBI Taxonomy" id="450798"/>
    <lineage>
        <taxon>Bacteria</taxon>
        <taxon>Bacillati</taxon>
        <taxon>Actinomycetota</taxon>
        <taxon>Actinomycetes</taxon>
        <taxon>Catenulisporales</taxon>
        <taxon>Catenulisporaceae</taxon>
        <taxon>Catenulispora</taxon>
    </lineage>
</organism>
<dbReference type="Pfam" id="PF21986">
    <property type="entry name" value="AH_C"/>
    <property type="match status" value="1"/>
</dbReference>
<dbReference type="Proteomes" id="UP001499854">
    <property type="component" value="Unassembled WGS sequence"/>
</dbReference>
<evidence type="ECO:0000313" key="4">
    <source>
        <dbReference type="Proteomes" id="UP001499854"/>
    </source>
</evidence>
<keyword evidence="3" id="KW-0378">Hydrolase</keyword>
<dbReference type="Gene3D" id="1.20.58.1700">
    <property type="match status" value="1"/>
</dbReference>
<dbReference type="PANTHER" id="PTHR11895">
    <property type="entry name" value="TRANSAMIDASE"/>
    <property type="match status" value="1"/>
</dbReference>
<sequence>MTSNNAVRRVRAAFARIRQADRPEVWISLRPEPEVLAEAARIDDRIVAGERLPLAGLVFAVKDNIDVLGLPTTAGCAAYSYRPTQDAACVARLRAAGAIVIGKTNLDQFATGLVGTRSPFGAVRNAWDPARISGGSSSGSAVAVALGEVDFALGTDTAGSGRVPAALQGVVGIKPTVGAVPTSGVVPACRSLDCVTVFAPDVTLARAVAEVMGDPAPSSRALPARPRIAVPLAAQLSGLAEGWLEAFAAAVARLRTCGVEIFEVDIAPLLEAADLLYGGAFVAERYAAVGEFIENHPDADLDATVAAIILAGAAPSAADLFGDRERLEQLGAEGLEVFDTCDALLTPTTTGHPELADVLDDPVGANSGLGRYTNYANLFGLAAVAIPAGLVDGLPFGVMFTGAPRSDAALAELAARFAAPPVQIAVFGAHLRGQPLNRQLVSLGGAFTRDVRTAPAYQMFALRTVPAKPGLVHSGAIRGASVAGELWTLPAAGFAELVASLPRPMAIGSVELADGEFVPGFLCEPSALDGAEDITAAGSWRAHRAATPE</sequence>
<dbReference type="InterPro" id="IPR023631">
    <property type="entry name" value="Amidase_dom"/>
</dbReference>
<name>A0ABN2QST6_9ACTN</name>
<comment type="caution">
    <text evidence="3">The sequence shown here is derived from an EMBL/GenBank/DDBJ whole genome shotgun (WGS) entry which is preliminary data.</text>
</comment>
<gene>
    <name evidence="3" type="ORF">GCM10009838_11810</name>
</gene>
<dbReference type="EMBL" id="BAAAQM010000004">
    <property type="protein sequence ID" value="GAA1957444.1"/>
    <property type="molecule type" value="Genomic_DNA"/>
</dbReference>
<dbReference type="NCBIfam" id="NF006043">
    <property type="entry name" value="PRK08186.1"/>
    <property type="match status" value="1"/>
</dbReference>
<feature type="domain" description="Allophanate hydrolase C-terminal" evidence="2">
    <location>
        <begin position="422"/>
        <end position="544"/>
    </location>
</feature>
<dbReference type="InterPro" id="IPR036928">
    <property type="entry name" value="AS_sf"/>
</dbReference>
<dbReference type="RefSeq" id="WP_344655886.1">
    <property type="nucleotide sequence ID" value="NZ_BAAAQM010000004.1"/>
</dbReference>
<dbReference type="Gene3D" id="3.10.490.10">
    <property type="entry name" value="Gamma-glutamyl cyclotransferase-like"/>
    <property type="match status" value="1"/>
</dbReference>
<accession>A0ABN2QST6</accession>
<dbReference type="Gene3D" id="3.90.1300.10">
    <property type="entry name" value="Amidase signature (AS) domain"/>
    <property type="match status" value="1"/>
</dbReference>
<dbReference type="InterPro" id="IPR000120">
    <property type="entry name" value="Amidase"/>
</dbReference>
<evidence type="ECO:0000259" key="1">
    <source>
        <dbReference type="Pfam" id="PF01425"/>
    </source>
</evidence>
<keyword evidence="4" id="KW-1185">Reference proteome</keyword>
<dbReference type="Pfam" id="PF01425">
    <property type="entry name" value="Amidase"/>
    <property type="match status" value="1"/>
</dbReference>
<proteinExistence type="predicted"/>
<evidence type="ECO:0000259" key="2">
    <source>
        <dbReference type="Pfam" id="PF21986"/>
    </source>
</evidence>
<evidence type="ECO:0000313" key="3">
    <source>
        <dbReference type="EMBL" id="GAA1957444.1"/>
    </source>
</evidence>
<dbReference type="SUPFAM" id="SSF75304">
    <property type="entry name" value="Amidase signature (AS) enzymes"/>
    <property type="match status" value="1"/>
</dbReference>
<dbReference type="InterPro" id="IPR053844">
    <property type="entry name" value="AH_C"/>
</dbReference>
<feature type="domain" description="Amidase" evidence="1">
    <location>
        <begin position="10"/>
        <end position="410"/>
    </location>
</feature>
<dbReference type="GO" id="GO:0016787">
    <property type="term" value="F:hydrolase activity"/>
    <property type="evidence" value="ECO:0007669"/>
    <property type="project" value="UniProtKB-KW"/>
</dbReference>
<protein>
    <submittedName>
        <fullName evidence="3">Allophanate hydrolase</fullName>
    </submittedName>
</protein>
<dbReference type="PANTHER" id="PTHR11895:SF169">
    <property type="entry name" value="GLUTAMYL-TRNA(GLN) AMIDOTRANSFERASE"/>
    <property type="match status" value="1"/>
</dbReference>